<keyword evidence="2" id="KW-0808">Transferase</keyword>
<gene>
    <name evidence="2" type="ORF">SCHPADRAFT_873865</name>
</gene>
<dbReference type="SUPFAM" id="SSF53335">
    <property type="entry name" value="S-adenosyl-L-methionine-dependent methyltransferases"/>
    <property type="match status" value="1"/>
</dbReference>
<dbReference type="STRING" id="27342.A0A0H2RVY5"/>
<dbReference type="FunCoup" id="A0A0H2RVY5">
    <property type="interactions" value="3"/>
</dbReference>
<feature type="domain" description="Methyltransferase" evidence="1">
    <location>
        <begin position="53"/>
        <end position="144"/>
    </location>
</feature>
<dbReference type="GO" id="GO:0008168">
    <property type="term" value="F:methyltransferase activity"/>
    <property type="evidence" value="ECO:0007669"/>
    <property type="project" value="UniProtKB-KW"/>
</dbReference>
<name>A0A0H2RVY5_9AGAM</name>
<dbReference type="InterPro" id="IPR041698">
    <property type="entry name" value="Methyltransf_25"/>
</dbReference>
<dbReference type="CDD" id="cd02440">
    <property type="entry name" value="AdoMet_MTases"/>
    <property type="match status" value="1"/>
</dbReference>
<accession>A0A0H2RVY5</accession>
<proteinExistence type="predicted"/>
<dbReference type="PANTHER" id="PTHR43591">
    <property type="entry name" value="METHYLTRANSFERASE"/>
    <property type="match status" value="1"/>
</dbReference>
<dbReference type="InParanoid" id="A0A0H2RVY5"/>
<dbReference type="Pfam" id="PF13649">
    <property type="entry name" value="Methyltransf_25"/>
    <property type="match status" value="1"/>
</dbReference>
<dbReference type="AlphaFoldDB" id="A0A0H2RVY5"/>
<sequence>MKVEGVTDAYVLPRDEGELQRLNLQYAYLKRLVTDGRVIYDKGVDITSEFRLLDSATGTGAWALDAAEQLPTSVEIHAADLSSNNFPPSPPSNVHFSLASVTNLPQDWTESFDFVNQRLLFGALLRKQWTEALSEIYRVLKPGGAVQFVEIDLYHPVPESPTVMHYCRVHEETFKKAGLFCDVGRNLHDLLLGYGFIGVKSEARHNPMGKMWGEIGMQGAKAFGGALRKAWSIFVKEGAVKTKEEYDKLMDRVEQEWDEQGTQYHCMIVTARKPFV</sequence>
<protein>
    <submittedName>
        <fullName evidence="2">S-adenosyl-L-methionine-dependent methyltransferase</fullName>
    </submittedName>
</protein>
<dbReference type="Proteomes" id="UP000053477">
    <property type="component" value="Unassembled WGS sequence"/>
</dbReference>
<dbReference type="PANTHER" id="PTHR43591:SF105">
    <property type="entry name" value="METHYLTRANSFERASE DOMAIN-CONTAINING PROTEIN-RELATED"/>
    <property type="match status" value="1"/>
</dbReference>
<dbReference type="GO" id="GO:0032259">
    <property type="term" value="P:methylation"/>
    <property type="evidence" value="ECO:0007669"/>
    <property type="project" value="UniProtKB-KW"/>
</dbReference>
<evidence type="ECO:0000313" key="3">
    <source>
        <dbReference type="Proteomes" id="UP000053477"/>
    </source>
</evidence>
<dbReference type="Gene3D" id="3.40.50.150">
    <property type="entry name" value="Vaccinia Virus protein VP39"/>
    <property type="match status" value="1"/>
</dbReference>
<evidence type="ECO:0000259" key="1">
    <source>
        <dbReference type="Pfam" id="PF13649"/>
    </source>
</evidence>
<dbReference type="EMBL" id="KQ085957">
    <property type="protein sequence ID" value="KLO13593.1"/>
    <property type="molecule type" value="Genomic_DNA"/>
</dbReference>
<dbReference type="InterPro" id="IPR029063">
    <property type="entry name" value="SAM-dependent_MTases_sf"/>
</dbReference>
<keyword evidence="3" id="KW-1185">Reference proteome</keyword>
<dbReference type="OrthoDB" id="184880at2759"/>
<evidence type="ECO:0000313" key="2">
    <source>
        <dbReference type="EMBL" id="KLO13593.1"/>
    </source>
</evidence>
<organism evidence="2 3">
    <name type="scientific">Schizopora paradoxa</name>
    <dbReference type="NCBI Taxonomy" id="27342"/>
    <lineage>
        <taxon>Eukaryota</taxon>
        <taxon>Fungi</taxon>
        <taxon>Dikarya</taxon>
        <taxon>Basidiomycota</taxon>
        <taxon>Agaricomycotina</taxon>
        <taxon>Agaricomycetes</taxon>
        <taxon>Hymenochaetales</taxon>
        <taxon>Schizoporaceae</taxon>
        <taxon>Schizopora</taxon>
    </lineage>
</organism>
<reference evidence="2 3" key="1">
    <citation type="submission" date="2015-04" db="EMBL/GenBank/DDBJ databases">
        <title>Complete genome sequence of Schizopora paradoxa KUC8140, a cosmopolitan wood degrader in East Asia.</title>
        <authorList>
            <consortium name="DOE Joint Genome Institute"/>
            <person name="Min B."/>
            <person name="Park H."/>
            <person name="Jang Y."/>
            <person name="Kim J.-J."/>
            <person name="Kim K.H."/>
            <person name="Pangilinan J."/>
            <person name="Lipzen A."/>
            <person name="Riley R."/>
            <person name="Grigoriev I.V."/>
            <person name="Spatafora J.W."/>
            <person name="Choi I.-G."/>
        </authorList>
    </citation>
    <scope>NUCLEOTIDE SEQUENCE [LARGE SCALE GENOMIC DNA]</scope>
    <source>
        <strain evidence="2 3">KUC8140</strain>
    </source>
</reference>
<keyword evidence="2" id="KW-0489">Methyltransferase</keyword>